<dbReference type="PANTHER" id="PTHR24024">
    <property type="entry name" value="PULMONARY SURFACTANT-ASSOCIATED PROTEIN A"/>
    <property type="match status" value="1"/>
</dbReference>
<gene>
    <name evidence="1" type="ORF">MGAL_10B050870</name>
</gene>
<proteinExistence type="predicted"/>
<sequence length="126" mass="14077">MLAFTTTDSLWGIGVTYTRWGRKACPTGAELVYTGQAGGNYFQNKGGGINYLCLPNDPEVGQQQSYDNSQLYGVEYEIYSYSKPHGWSAIGNMEVPCAVCHSRRKSSKVIIPGKYITMDMVFKFHQ</sequence>
<organism evidence="1 2">
    <name type="scientific">Mytilus galloprovincialis</name>
    <name type="common">Mediterranean mussel</name>
    <dbReference type="NCBI Taxonomy" id="29158"/>
    <lineage>
        <taxon>Eukaryota</taxon>
        <taxon>Metazoa</taxon>
        <taxon>Spiralia</taxon>
        <taxon>Lophotrochozoa</taxon>
        <taxon>Mollusca</taxon>
        <taxon>Bivalvia</taxon>
        <taxon>Autobranchia</taxon>
        <taxon>Pteriomorphia</taxon>
        <taxon>Mytilida</taxon>
        <taxon>Mytiloidea</taxon>
        <taxon>Mytilidae</taxon>
        <taxon>Mytilinae</taxon>
        <taxon>Mytilus</taxon>
    </lineage>
</organism>
<dbReference type="InterPro" id="IPR051077">
    <property type="entry name" value="Ca-dependent_lectin"/>
</dbReference>
<dbReference type="EMBL" id="UYJE01007279">
    <property type="protein sequence ID" value="VDI53192.1"/>
    <property type="molecule type" value="Genomic_DNA"/>
</dbReference>
<reference evidence="1" key="1">
    <citation type="submission" date="2018-11" db="EMBL/GenBank/DDBJ databases">
        <authorList>
            <person name="Alioto T."/>
            <person name="Alioto T."/>
        </authorList>
    </citation>
    <scope>NUCLEOTIDE SEQUENCE</scope>
</reference>
<comment type="caution">
    <text evidence="1">The sequence shown here is derived from an EMBL/GenBank/DDBJ whole genome shotgun (WGS) entry which is preliminary data.</text>
</comment>
<accession>A0A8B6FRK7</accession>
<protein>
    <submittedName>
        <fullName evidence="1">Uncharacterized protein</fullName>
    </submittedName>
</protein>
<evidence type="ECO:0000313" key="1">
    <source>
        <dbReference type="EMBL" id="VDI53192.1"/>
    </source>
</evidence>
<dbReference type="Proteomes" id="UP000596742">
    <property type="component" value="Unassembled WGS sequence"/>
</dbReference>
<keyword evidence="2" id="KW-1185">Reference proteome</keyword>
<dbReference type="PANTHER" id="PTHR24024:SF18">
    <property type="entry name" value="SHORT-CHAIN COLLAGEN C4-LIKE"/>
    <property type="match status" value="1"/>
</dbReference>
<name>A0A8B6FRK7_MYTGA</name>
<evidence type="ECO:0000313" key="2">
    <source>
        <dbReference type="Proteomes" id="UP000596742"/>
    </source>
</evidence>
<dbReference type="GO" id="GO:0005615">
    <property type="term" value="C:extracellular space"/>
    <property type="evidence" value="ECO:0007669"/>
    <property type="project" value="TreeGrafter"/>
</dbReference>
<dbReference type="AlphaFoldDB" id="A0A8B6FRK7"/>
<dbReference type="OrthoDB" id="6272653at2759"/>